<gene>
    <name evidence="2" type="ORF">GCM10022226_07260</name>
</gene>
<reference evidence="3" key="1">
    <citation type="journal article" date="2019" name="Int. J. Syst. Evol. Microbiol.">
        <title>The Global Catalogue of Microorganisms (GCM) 10K type strain sequencing project: providing services to taxonomists for standard genome sequencing and annotation.</title>
        <authorList>
            <consortium name="The Broad Institute Genomics Platform"/>
            <consortium name="The Broad Institute Genome Sequencing Center for Infectious Disease"/>
            <person name="Wu L."/>
            <person name="Ma J."/>
        </authorList>
    </citation>
    <scope>NUCLEOTIDE SEQUENCE [LARGE SCALE GENOMIC DNA]</scope>
    <source>
        <strain evidence="3">JCM 16908</strain>
    </source>
</reference>
<protein>
    <submittedName>
        <fullName evidence="2">Uncharacterized protein</fullName>
    </submittedName>
</protein>
<evidence type="ECO:0000313" key="2">
    <source>
        <dbReference type="EMBL" id="GAA3790788.1"/>
    </source>
</evidence>
<accession>A0ABP7HK17</accession>
<name>A0ABP7HK17_9ACTN</name>
<keyword evidence="3" id="KW-1185">Reference proteome</keyword>
<proteinExistence type="predicted"/>
<dbReference type="EMBL" id="BAAAZR010000001">
    <property type="protein sequence ID" value="GAA3790788.1"/>
    <property type="molecule type" value="Genomic_DNA"/>
</dbReference>
<comment type="caution">
    <text evidence="2">The sequence shown here is derived from an EMBL/GenBank/DDBJ whole genome shotgun (WGS) entry which is preliminary data.</text>
</comment>
<feature type="region of interest" description="Disordered" evidence="1">
    <location>
        <begin position="20"/>
        <end position="64"/>
    </location>
</feature>
<evidence type="ECO:0000313" key="3">
    <source>
        <dbReference type="Proteomes" id="UP001500888"/>
    </source>
</evidence>
<organism evidence="2 3">
    <name type="scientific">Sphaerisporangium flaviroseum</name>
    <dbReference type="NCBI Taxonomy" id="509199"/>
    <lineage>
        <taxon>Bacteria</taxon>
        <taxon>Bacillati</taxon>
        <taxon>Actinomycetota</taxon>
        <taxon>Actinomycetes</taxon>
        <taxon>Streptosporangiales</taxon>
        <taxon>Streptosporangiaceae</taxon>
        <taxon>Sphaerisporangium</taxon>
    </lineage>
</organism>
<dbReference type="Proteomes" id="UP001500888">
    <property type="component" value="Unassembled WGS sequence"/>
</dbReference>
<sequence length="64" mass="6668">MDTNGQGELEMFAAANTAVGPGLKEARSRSRHCSQLAREAPARPLPAPLAAQREAGPATRESPA</sequence>
<evidence type="ECO:0000256" key="1">
    <source>
        <dbReference type="SAM" id="MobiDB-lite"/>
    </source>
</evidence>